<feature type="signal peptide" evidence="5">
    <location>
        <begin position="1"/>
        <end position="26"/>
    </location>
</feature>
<dbReference type="InterPro" id="IPR038765">
    <property type="entry name" value="Papain-like_cys_pep_sf"/>
</dbReference>
<organism evidence="7 8">
    <name type="scientific">Collibacillus ludicampi</name>
    <dbReference type="NCBI Taxonomy" id="2771369"/>
    <lineage>
        <taxon>Bacteria</taxon>
        <taxon>Bacillati</taxon>
        <taxon>Bacillota</taxon>
        <taxon>Bacilli</taxon>
        <taxon>Bacillales</taxon>
        <taxon>Alicyclobacillaceae</taxon>
        <taxon>Collibacillus</taxon>
    </lineage>
</organism>
<dbReference type="SUPFAM" id="SSF54001">
    <property type="entry name" value="Cysteine proteinases"/>
    <property type="match status" value="1"/>
</dbReference>
<dbReference type="Gene3D" id="1.10.101.10">
    <property type="entry name" value="PGBD-like superfamily/PGBD"/>
    <property type="match status" value="1"/>
</dbReference>
<evidence type="ECO:0000256" key="2">
    <source>
        <dbReference type="ARBA" id="ARBA00022670"/>
    </source>
</evidence>
<dbReference type="GO" id="GO:0006508">
    <property type="term" value="P:proteolysis"/>
    <property type="evidence" value="ECO:0007669"/>
    <property type="project" value="UniProtKB-KW"/>
</dbReference>
<dbReference type="EMBL" id="BOQE01000001">
    <property type="protein sequence ID" value="GIM48124.1"/>
    <property type="molecule type" value="Genomic_DNA"/>
</dbReference>
<accession>A0AAV4LK04</accession>
<dbReference type="Pfam" id="PF00877">
    <property type="entry name" value="NLPC_P60"/>
    <property type="match status" value="1"/>
</dbReference>
<comment type="similarity">
    <text evidence="1">Belongs to the peptidase C40 family.</text>
</comment>
<reference evidence="7" key="1">
    <citation type="journal article" date="2023" name="Int. J. Syst. Evol. Microbiol.">
        <title>Collibacillus ludicampi gen. nov., sp. nov., a new soil bacterium of the family Alicyclobacillaceae.</title>
        <authorList>
            <person name="Jojima T."/>
            <person name="Ioku Y."/>
            <person name="Fukuta Y."/>
            <person name="Shirasaka N."/>
            <person name="Matsumura Y."/>
            <person name="Mori M."/>
        </authorList>
    </citation>
    <scope>NUCLEOTIDE SEQUENCE</scope>
    <source>
        <strain evidence="7">TP075</strain>
    </source>
</reference>
<dbReference type="Gene3D" id="3.90.1720.10">
    <property type="entry name" value="endopeptidase domain like (from Nostoc punctiforme)"/>
    <property type="match status" value="1"/>
</dbReference>
<sequence length="229" mass="25180">MKKGVRALLFAGTIGVSFLTASTAMAAETDWNVLLKKGSQGEKVIELQQDLRLLNYFTYPTNTGYYGEVTEEAVKAFQRDHGIQVNGMVGKTTGTYIEKELKARGLDTNSIQKANVVEIAKKYLGTPYQYAGMSPSGFDCSGFVKYVYAQRGVDLPRTSQEMYNTGTTVSDLKPGDLVFFSTYEPGPSHVGIYIGDNQFISATSSSGVKIDSFSNQYWGPRYIGAKRVM</sequence>
<evidence type="ECO:0000256" key="5">
    <source>
        <dbReference type="SAM" id="SignalP"/>
    </source>
</evidence>
<evidence type="ECO:0000313" key="7">
    <source>
        <dbReference type="EMBL" id="GIM48124.1"/>
    </source>
</evidence>
<keyword evidence="8" id="KW-1185">Reference proteome</keyword>
<keyword evidence="2" id="KW-0645">Protease</keyword>
<dbReference type="PANTHER" id="PTHR47053">
    <property type="entry name" value="MUREIN DD-ENDOPEPTIDASE MEPH-RELATED"/>
    <property type="match status" value="1"/>
</dbReference>
<dbReference type="PROSITE" id="PS51935">
    <property type="entry name" value="NLPC_P60"/>
    <property type="match status" value="1"/>
</dbReference>
<evidence type="ECO:0000256" key="3">
    <source>
        <dbReference type="ARBA" id="ARBA00022801"/>
    </source>
</evidence>
<dbReference type="InterPro" id="IPR036365">
    <property type="entry name" value="PGBD-like_sf"/>
</dbReference>
<dbReference type="AlphaFoldDB" id="A0AAV4LK04"/>
<dbReference type="PANTHER" id="PTHR47053:SF1">
    <property type="entry name" value="MUREIN DD-ENDOPEPTIDASE MEPH-RELATED"/>
    <property type="match status" value="1"/>
</dbReference>
<dbReference type="InterPro" id="IPR000064">
    <property type="entry name" value="NLP_P60_dom"/>
</dbReference>
<proteinExistence type="inferred from homology"/>
<feature type="chain" id="PRO_5043842505" evidence="5">
    <location>
        <begin position="27"/>
        <end position="229"/>
    </location>
</feature>
<dbReference type="InterPro" id="IPR002477">
    <property type="entry name" value="Peptidoglycan-bd-like"/>
</dbReference>
<keyword evidence="3 7" id="KW-0378">Hydrolase</keyword>
<protein>
    <submittedName>
        <fullName evidence="7">Hydrolase</fullName>
    </submittedName>
</protein>
<dbReference type="Proteomes" id="UP001057291">
    <property type="component" value="Unassembled WGS sequence"/>
</dbReference>
<keyword evidence="5" id="KW-0732">Signal</keyword>
<comment type="caution">
    <text evidence="7">The sequence shown here is derived from an EMBL/GenBank/DDBJ whole genome shotgun (WGS) entry which is preliminary data.</text>
</comment>
<keyword evidence="4" id="KW-0788">Thiol protease</keyword>
<dbReference type="RefSeq" id="WP_282201033.1">
    <property type="nucleotide sequence ID" value="NZ_BOQE01000001.1"/>
</dbReference>
<evidence type="ECO:0000256" key="1">
    <source>
        <dbReference type="ARBA" id="ARBA00007074"/>
    </source>
</evidence>
<name>A0AAV4LK04_9BACL</name>
<dbReference type="InterPro" id="IPR036366">
    <property type="entry name" value="PGBDSf"/>
</dbReference>
<evidence type="ECO:0000256" key="4">
    <source>
        <dbReference type="ARBA" id="ARBA00022807"/>
    </source>
</evidence>
<dbReference type="Pfam" id="PF01471">
    <property type="entry name" value="PG_binding_1"/>
    <property type="match status" value="1"/>
</dbReference>
<evidence type="ECO:0000313" key="8">
    <source>
        <dbReference type="Proteomes" id="UP001057291"/>
    </source>
</evidence>
<dbReference type="GO" id="GO:0008234">
    <property type="term" value="F:cysteine-type peptidase activity"/>
    <property type="evidence" value="ECO:0007669"/>
    <property type="project" value="UniProtKB-KW"/>
</dbReference>
<dbReference type="SUPFAM" id="SSF47090">
    <property type="entry name" value="PGBD-like"/>
    <property type="match status" value="1"/>
</dbReference>
<gene>
    <name evidence="7" type="ORF">DNHGIG_36730</name>
</gene>
<dbReference type="InterPro" id="IPR051202">
    <property type="entry name" value="Peptidase_C40"/>
</dbReference>
<feature type="domain" description="NlpC/P60" evidence="6">
    <location>
        <begin position="110"/>
        <end position="229"/>
    </location>
</feature>
<evidence type="ECO:0000259" key="6">
    <source>
        <dbReference type="PROSITE" id="PS51935"/>
    </source>
</evidence>